<organism evidence="1">
    <name type="scientific">Arundo donax</name>
    <name type="common">Giant reed</name>
    <name type="synonym">Donax arundinaceus</name>
    <dbReference type="NCBI Taxonomy" id="35708"/>
    <lineage>
        <taxon>Eukaryota</taxon>
        <taxon>Viridiplantae</taxon>
        <taxon>Streptophyta</taxon>
        <taxon>Embryophyta</taxon>
        <taxon>Tracheophyta</taxon>
        <taxon>Spermatophyta</taxon>
        <taxon>Magnoliopsida</taxon>
        <taxon>Liliopsida</taxon>
        <taxon>Poales</taxon>
        <taxon>Poaceae</taxon>
        <taxon>PACMAD clade</taxon>
        <taxon>Arundinoideae</taxon>
        <taxon>Arundineae</taxon>
        <taxon>Arundo</taxon>
    </lineage>
</organism>
<reference evidence="1" key="1">
    <citation type="submission" date="2014-09" db="EMBL/GenBank/DDBJ databases">
        <authorList>
            <person name="Magalhaes I.L.F."/>
            <person name="Oliveira U."/>
            <person name="Santos F.R."/>
            <person name="Vidigal T.H.D.A."/>
            <person name="Brescovit A.D."/>
            <person name="Santos A.J."/>
        </authorList>
    </citation>
    <scope>NUCLEOTIDE SEQUENCE</scope>
    <source>
        <tissue evidence="1">Shoot tissue taken approximately 20 cm above the soil surface</tissue>
    </source>
</reference>
<name>A0A0A9GHU2_ARUDO</name>
<sequence>MNLSLEQQLLSDVISIQPDRDHKGIAQACSLADRLWASKLCQHKLVMNYHCL</sequence>
<dbReference type="EMBL" id="GBRH01177638">
    <property type="protein sequence ID" value="JAE20258.1"/>
    <property type="molecule type" value="Transcribed_RNA"/>
</dbReference>
<protein>
    <submittedName>
        <fullName evidence="1">Uncharacterized protein</fullName>
    </submittedName>
</protein>
<proteinExistence type="predicted"/>
<evidence type="ECO:0000313" key="1">
    <source>
        <dbReference type="EMBL" id="JAE20258.1"/>
    </source>
</evidence>
<dbReference type="AlphaFoldDB" id="A0A0A9GHU2"/>
<accession>A0A0A9GHU2</accession>
<reference evidence="1" key="2">
    <citation type="journal article" date="2015" name="Data Brief">
        <title>Shoot transcriptome of the giant reed, Arundo donax.</title>
        <authorList>
            <person name="Barrero R.A."/>
            <person name="Guerrero F.D."/>
            <person name="Moolhuijzen P."/>
            <person name="Goolsby J.A."/>
            <person name="Tidwell J."/>
            <person name="Bellgard S.E."/>
            <person name="Bellgard M.I."/>
        </authorList>
    </citation>
    <scope>NUCLEOTIDE SEQUENCE</scope>
    <source>
        <tissue evidence="1">Shoot tissue taken approximately 20 cm above the soil surface</tissue>
    </source>
</reference>